<evidence type="ECO:0000313" key="1">
    <source>
        <dbReference type="EMBL" id="TDG80428.1"/>
    </source>
</evidence>
<reference evidence="1 2" key="1">
    <citation type="journal article" date="2019" name="Appl. Microbiol. Biotechnol.">
        <title>Uncovering carbohydrate metabolism through a genotype-phenotype association study of 56 lactic acid bacteria genomes.</title>
        <authorList>
            <person name="Buron-Moles G."/>
            <person name="Chailyan A."/>
            <person name="Dolejs I."/>
            <person name="Forster J."/>
            <person name="Miks M.H."/>
        </authorList>
    </citation>
    <scope>NUCLEOTIDE SEQUENCE [LARGE SCALE GENOMIC DNA]</scope>
    <source>
        <strain evidence="1 2">ATCC 49373</strain>
    </source>
</reference>
<dbReference type="Proteomes" id="UP000294854">
    <property type="component" value="Unassembled WGS sequence"/>
</dbReference>
<comment type="caution">
    <text evidence="1">The sequence shown here is derived from an EMBL/GenBank/DDBJ whole genome shotgun (WGS) entry which is preliminary data.</text>
</comment>
<gene>
    <name evidence="1" type="ORF">C5L31_000794</name>
</gene>
<dbReference type="EMBL" id="PUFO01000010">
    <property type="protein sequence ID" value="TDG80428.1"/>
    <property type="molecule type" value="Genomic_DNA"/>
</dbReference>
<sequence>MIFLLFIIFLIIGAGIWQYYLDYSKSVKKNSRHFSDNPKMNRNA</sequence>
<accession>A0A4R5NTB7</accession>
<dbReference type="RefSeq" id="WP_263862588.1">
    <property type="nucleotide sequence ID" value="NZ_CP042371.1"/>
</dbReference>
<keyword evidence="2" id="KW-1185">Reference proteome</keyword>
<proteinExistence type="predicted"/>
<name>A0A4R5NTB7_9LACO</name>
<dbReference type="AlphaFoldDB" id="A0A4R5NTB7"/>
<protein>
    <submittedName>
        <fullName evidence="1">Uncharacterized protein</fullName>
    </submittedName>
</protein>
<evidence type="ECO:0000313" key="2">
    <source>
        <dbReference type="Proteomes" id="UP000294854"/>
    </source>
</evidence>
<organism evidence="1 2">
    <name type="scientific">Secundilactobacillus malefermentans</name>
    <dbReference type="NCBI Taxonomy" id="176292"/>
    <lineage>
        <taxon>Bacteria</taxon>
        <taxon>Bacillati</taxon>
        <taxon>Bacillota</taxon>
        <taxon>Bacilli</taxon>
        <taxon>Lactobacillales</taxon>
        <taxon>Lactobacillaceae</taxon>
        <taxon>Secundilactobacillus</taxon>
    </lineage>
</organism>